<reference evidence="1 2" key="1">
    <citation type="journal article" date="2021" name="Hortic Res">
        <title>High-quality reference genome and annotation aids understanding of berry development for evergreen blueberry (Vaccinium darrowii).</title>
        <authorList>
            <person name="Yu J."/>
            <person name="Hulse-Kemp A.M."/>
            <person name="Babiker E."/>
            <person name="Staton M."/>
        </authorList>
    </citation>
    <scope>NUCLEOTIDE SEQUENCE [LARGE SCALE GENOMIC DNA]</scope>
    <source>
        <strain evidence="2">cv. NJ 8807/NJ 8810</strain>
        <tissue evidence="1">Young leaf</tissue>
    </source>
</reference>
<gene>
    <name evidence="1" type="ORF">Vadar_023458</name>
</gene>
<protein>
    <submittedName>
        <fullName evidence="1">Uncharacterized protein</fullName>
    </submittedName>
</protein>
<keyword evidence="2" id="KW-1185">Reference proteome</keyword>
<sequence>MAEKKNSPPLPQDNNADWDARIALAARRFVCTTIAGACGSLLFRSPVGRWASLAFGAGVGVGSAFTECYGSLPKFANPKNSDTPASPDGED</sequence>
<evidence type="ECO:0000313" key="1">
    <source>
        <dbReference type="EMBL" id="KAH7835161.1"/>
    </source>
</evidence>
<comment type="caution">
    <text evidence="1">The sequence shown here is derived from an EMBL/GenBank/DDBJ whole genome shotgun (WGS) entry which is preliminary data.</text>
</comment>
<evidence type="ECO:0000313" key="2">
    <source>
        <dbReference type="Proteomes" id="UP000828048"/>
    </source>
</evidence>
<accession>A0ACB7X399</accession>
<dbReference type="EMBL" id="CM037152">
    <property type="protein sequence ID" value="KAH7835161.1"/>
    <property type="molecule type" value="Genomic_DNA"/>
</dbReference>
<name>A0ACB7X399_9ERIC</name>
<proteinExistence type="predicted"/>
<dbReference type="Proteomes" id="UP000828048">
    <property type="component" value="Chromosome 2"/>
</dbReference>
<organism evidence="1 2">
    <name type="scientific">Vaccinium darrowii</name>
    <dbReference type="NCBI Taxonomy" id="229202"/>
    <lineage>
        <taxon>Eukaryota</taxon>
        <taxon>Viridiplantae</taxon>
        <taxon>Streptophyta</taxon>
        <taxon>Embryophyta</taxon>
        <taxon>Tracheophyta</taxon>
        <taxon>Spermatophyta</taxon>
        <taxon>Magnoliopsida</taxon>
        <taxon>eudicotyledons</taxon>
        <taxon>Gunneridae</taxon>
        <taxon>Pentapetalae</taxon>
        <taxon>asterids</taxon>
        <taxon>Ericales</taxon>
        <taxon>Ericaceae</taxon>
        <taxon>Vaccinioideae</taxon>
        <taxon>Vaccinieae</taxon>
        <taxon>Vaccinium</taxon>
    </lineage>
</organism>